<feature type="region of interest" description="Disordered" evidence="1">
    <location>
        <begin position="49"/>
        <end position="79"/>
    </location>
</feature>
<evidence type="ECO:0000313" key="2">
    <source>
        <dbReference type="EMBL" id="KKL16297.1"/>
    </source>
</evidence>
<protein>
    <recommendedName>
        <fullName evidence="3">WGR domain-containing protein</fullName>
    </recommendedName>
</protein>
<accession>A0A0F9BR15</accession>
<gene>
    <name evidence="2" type="ORF">LCGC14_2497020</name>
</gene>
<evidence type="ECO:0008006" key="3">
    <source>
        <dbReference type="Google" id="ProtNLM"/>
    </source>
</evidence>
<sequence length="102" mass="11328">MKLTTLYQKASTGTLQEWTISTTKNIILTEWGQVGGAIQKTHDVIKTGKSIGRSNETTPDQQAQLEAQSRWEKKKKKGYVDDKEKAMAGEVDSIIKGGIFPM</sequence>
<comment type="caution">
    <text evidence="2">The sequence shown here is derived from an EMBL/GenBank/DDBJ whole genome shotgun (WGS) entry which is preliminary data.</text>
</comment>
<organism evidence="2">
    <name type="scientific">marine sediment metagenome</name>
    <dbReference type="NCBI Taxonomy" id="412755"/>
    <lineage>
        <taxon>unclassified sequences</taxon>
        <taxon>metagenomes</taxon>
        <taxon>ecological metagenomes</taxon>
    </lineage>
</organism>
<dbReference type="EMBL" id="LAZR01039719">
    <property type="protein sequence ID" value="KKL16297.1"/>
    <property type="molecule type" value="Genomic_DNA"/>
</dbReference>
<proteinExistence type="predicted"/>
<evidence type="ECO:0000256" key="1">
    <source>
        <dbReference type="SAM" id="MobiDB-lite"/>
    </source>
</evidence>
<name>A0A0F9BR15_9ZZZZ</name>
<reference evidence="2" key="1">
    <citation type="journal article" date="2015" name="Nature">
        <title>Complex archaea that bridge the gap between prokaryotes and eukaryotes.</title>
        <authorList>
            <person name="Spang A."/>
            <person name="Saw J.H."/>
            <person name="Jorgensen S.L."/>
            <person name="Zaremba-Niedzwiedzka K."/>
            <person name="Martijn J."/>
            <person name="Lind A.E."/>
            <person name="van Eijk R."/>
            <person name="Schleper C."/>
            <person name="Guy L."/>
            <person name="Ettema T.J."/>
        </authorList>
    </citation>
    <scope>NUCLEOTIDE SEQUENCE</scope>
</reference>
<dbReference type="AlphaFoldDB" id="A0A0F9BR15"/>
<feature type="compositionally biased region" description="Polar residues" evidence="1">
    <location>
        <begin position="52"/>
        <end position="67"/>
    </location>
</feature>
<feature type="non-terminal residue" evidence="2">
    <location>
        <position position="102"/>
    </location>
</feature>